<dbReference type="PANTHER" id="PTHR30332:SF24">
    <property type="entry name" value="SECRETIN GSPD-RELATED"/>
    <property type="match status" value="1"/>
</dbReference>
<evidence type="ECO:0000313" key="16">
    <source>
        <dbReference type="EMBL" id="MEJ8854481.1"/>
    </source>
</evidence>
<gene>
    <name evidence="16" type="primary">gspD</name>
    <name evidence="16" type="ORF">WKW79_07870</name>
</gene>
<keyword evidence="4" id="KW-1134">Transmembrane beta strand</keyword>
<dbReference type="PRINTS" id="PR00811">
    <property type="entry name" value="BCTERIALGSPD"/>
</dbReference>
<dbReference type="InterPro" id="IPR013356">
    <property type="entry name" value="T2SS_GspD"/>
</dbReference>
<dbReference type="InterPro" id="IPR005644">
    <property type="entry name" value="NolW-like"/>
</dbReference>
<feature type="domain" description="NolW-like" evidence="14">
    <location>
        <begin position="148"/>
        <end position="207"/>
    </location>
</feature>
<feature type="domain" description="Type II/III secretion system secretin-like" evidence="13">
    <location>
        <begin position="502"/>
        <end position="669"/>
    </location>
</feature>
<dbReference type="InterPro" id="IPR038591">
    <property type="entry name" value="NolW-like_sf"/>
</dbReference>
<evidence type="ECO:0000256" key="8">
    <source>
        <dbReference type="ARBA" id="ARBA00023136"/>
    </source>
</evidence>
<name>A0ABU8X436_9BURK</name>
<comment type="subcellular location">
    <subcellularLocation>
        <location evidence="1 10">Cell outer membrane</location>
    </subcellularLocation>
</comment>
<dbReference type="Pfam" id="PF03958">
    <property type="entry name" value="Secretin_N"/>
    <property type="match status" value="3"/>
</dbReference>
<evidence type="ECO:0000256" key="4">
    <source>
        <dbReference type="ARBA" id="ARBA00022452"/>
    </source>
</evidence>
<protein>
    <submittedName>
        <fullName evidence="16">Type II secretion system secretin GspD</fullName>
    </submittedName>
</protein>
<evidence type="ECO:0000259" key="14">
    <source>
        <dbReference type="Pfam" id="PF03958"/>
    </source>
</evidence>
<evidence type="ECO:0000256" key="12">
    <source>
        <dbReference type="SAM" id="SignalP"/>
    </source>
</evidence>
<dbReference type="Pfam" id="PF00263">
    <property type="entry name" value="Secretin"/>
    <property type="match status" value="1"/>
</dbReference>
<feature type="region of interest" description="Disordered" evidence="11">
    <location>
        <begin position="353"/>
        <end position="378"/>
    </location>
</feature>
<comment type="similarity">
    <text evidence="2">Belongs to the bacterial secretin family. GSP D subfamily.</text>
</comment>
<accession>A0ABU8X436</accession>
<evidence type="ECO:0000256" key="7">
    <source>
        <dbReference type="ARBA" id="ARBA00022927"/>
    </source>
</evidence>
<keyword evidence="5" id="KW-0812">Transmembrane</keyword>
<dbReference type="InterPro" id="IPR049371">
    <property type="entry name" value="GspD-like_N0"/>
</dbReference>
<dbReference type="InterPro" id="IPR001775">
    <property type="entry name" value="GspD/PilQ"/>
</dbReference>
<evidence type="ECO:0000256" key="2">
    <source>
        <dbReference type="ARBA" id="ARBA00006980"/>
    </source>
</evidence>
<feature type="chain" id="PRO_5045255413" evidence="12">
    <location>
        <begin position="32"/>
        <end position="767"/>
    </location>
</feature>
<keyword evidence="3 10" id="KW-0813">Transport</keyword>
<keyword evidence="6 12" id="KW-0732">Signal</keyword>
<keyword evidence="7" id="KW-0653">Protein transport</keyword>
<keyword evidence="9" id="KW-0998">Cell outer membrane</keyword>
<feature type="signal peptide" evidence="12">
    <location>
        <begin position="1"/>
        <end position="31"/>
    </location>
</feature>
<keyword evidence="8" id="KW-0472">Membrane</keyword>
<evidence type="ECO:0000259" key="15">
    <source>
        <dbReference type="Pfam" id="PF21305"/>
    </source>
</evidence>
<evidence type="ECO:0000256" key="10">
    <source>
        <dbReference type="RuleBase" id="RU004004"/>
    </source>
</evidence>
<dbReference type="RefSeq" id="WP_340334538.1">
    <property type="nucleotide sequence ID" value="NZ_JBBKZS010000002.1"/>
</dbReference>
<proteinExistence type="inferred from homology"/>
<organism evidence="16 17">
    <name type="scientific">Variovorax robiniae</name>
    <dbReference type="NCBI Taxonomy" id="1836199"/>
    <lineage>
        <taxon>Bacteria</taxon>
        <taxon>Pseudomonadati</taxon>
        <taxon>Pseudomonadota</taxon>
        <taxon>Betaproteobacteria</taxon>
        <taxon>Burkholderiales</taxon>
        <taxon>Comamonadaceae</taxon>
        <taxon>Variovorax</taxon>
    </lineage>
</organism>
<evidence type="ECO:0000256" key="11">
    <source>
        <dbReference type="SAM" id="MobiDB-lite"/>
    </source>
</evidence>
<dbReference type="EMBL" id="JBBKZS010000002">
    <property type="protein sequence ID" value="MEJ8854481.1"/>
    <property type="molecule type" value="Genomic_DNA"/>
</dbReference>
<reference evidence="16 17" key="1">
    <citation type="submission" date="2024-03" db="EMBL/GenBank/DDBJ databases">
        <title>Novel species of the genus Variovorax.</title>
        <authorList>
            <person name="Liu Q."/>
            <person name="Xin Y.-H."/>
        </authorList>
    </citation>
    <scope>NUCLEOTIDE SEQUENCE [LARGE SCALE GENOMIC DNA]</scope>
    <source>
        <strain evidence="16 17">KACC 18901</strain>
    </source>
</reference>
<dbReference type="PANTHER" id="PTHR30332">
    <property type="entry name" value="PROBABLE GENERAL SECRETION PATHWAY PROTEIN D"/>
    <property type="match status" value="1"/>
</dbReference>
<evidence type="ECO:0000313" key="17">
    <source>
        <dbReference type="Proteomes" id="UP001367030"/>
    </source>
</evidence>
<keyword evidence="17" id="KW-1185">Reference proteome</keyword>
<feature type="region of interest" description="Disordered" evidence="11">
    <location>
        <begin position="706"/>
        <end position="767"/>
    </location>
</feature>
<dbReference type="Pfam" id="PF21305">
    <property type="entry name" value="type_II_gspD_N0"/>
    <property type="match status" value="1"/>
</dbReference>
<evidence type="ECO:0000256" key="5">
    <source>
        <dbReference type="ARBA" id="ARBA00022692"/>
    </source>
</evidence>
<feature type="domain" description="GspD-like N0" evidence="15">
    <location>
        <begin position="49"/>
        <end position="118"/>
    </location>
</feature>
<dbReference type="NCBIfam" id="TIGR02517">
    <property type="entry name" value="type_II_gspD"/>
    <property type="match status" value="1"/>
</dbReference>
<evidence type="ECO:0000256" key="6">
    <source>
        <dbReference type="ARBA" id="ARBA00022729"/>
    </source>
</evidence>
<comment type="caution">
    <text evidence="16">The sequence shown here is derived from an EMBL/GenBank/DDBJ whole genome shotgun (WGS) entry which is preliminary data.</text>
</comment>
<dbReference type="Proteomes" id="UP001367030">
    <property type="component" value="Unassembled WGS sequence"/>
</dbReference>
<dbReference type="InterPro" id="IPR050810">
    <property type="entry name" value="Bact_Secretion_Sys_Channel"/>
</dbReference>
<evidence type="ECO:0000259" key="13">
    <source>
        <dbReference type="Pfam" id="PF00263"/>
    </source>
</evidence>
<feature type="domain" description="NolW-like" evidence="14">
    <location>
        <begin position="306"/>
        <end position="410"/>
    </location>
</feature>
<dbReference type="Gene3D" id="3.30.1370.120">
    <property type="match status" value="3"/>
</dbReference>
<sequence>MKHPFRHGARIGIVALAAHLLFATCMPLAFAQPQPLNPDAPRRGEPITLNFTNAEIESVARTMAVVTGRDVVVDPRVKGTITLQTDRAIAPATAFNQFAAALRLQGFAVVETEGLYKVVPEADAKLLASNVTTSTSATARAGGSSIVTQVFRLNYESPNNLLPVLRPLIPPNNTINVNAGNNSLVITDYADNMRRIARIIAALDVPNASDIEVIPLKHSVATDLVPLVQRLVDGGGAANVAGGGAGAAPGSADTAFRTTLIAEPRSNSLILRAANPARAQLVRTLVDRLDRAPIDTTNGAAGNIYVIYLKNADAVKLATTLRAAIASDARGGSGGLTGAGAAAANVAANQTGLQQGATPATSPLNNANQPSTGGQIQADPATNSLIITASEPQYRQIRAVVDRLDGRRAQVMIEALIVEVNATKAAQFGVQWQSALGRKGDTNVGVIGTNSSVAGANILALSAALAGTTPANAVSQLSAGLNFGVAHMTAGQYILGFIASFLASDGSGNVLSTPNLLTLDNEEAKIVVGQNVPFPTGSYASTNGVASTVNPFTTVERKDVGLTMRVRPTINENGTVKMTIFQEVSSVAPGTLADPNGPTTNKRSIESNVLVEDGSVVMLGGMLQDDYSNNTDKVPLAGDIPVLGSLFKSEKRSRNKTNLMVFLRPTVMRDAASTDAFSADRYNNIRSLQQGNQPERNFPLDSVDQSAIIPPLNSTSPTPDVPAQQRIDGTRLVPPPMAPYNGRRLDSGPLRGALPPTADPASSRELP</sequence>
<evidence type="ECO:0000256" key="9">
    <source>
        <dbReference type="ARBA" id="ARBA00023237"/>
    </source>
</evidence>
<evidence type="ECO:0000256" key="1">
    <source>
        <dbReference type="ARBA" id="ARBA00004442"/>
    </source>
</evidence>
<evidence type="ECO:0000256" key="3">
    <source>
        <dbReference type="ARBA" id="ARBA00022448"/>
    </source>
</evidence>
<feature type="domain" description="NolW-like" evidence="14">
    <location>
        <begin position="212"/>
        <end position="293"/>
    </location>
</feature>
<dbReference type="InterPro" id="IPR004846">
    <property type="entry name" value="T2SS/T3SS_dom"/>
</dbReference>